<dbReference type="Gene3D" id="1.10.1420.10">
    <property type="match status" value="1"/>
</dbReference>
<dbReference type="SUPFAM" id="SSF48334">
    <property type="entry name" value="DNA repair protein MutS, domain III"/>
    <property type="match status" value="1"/>
</dbReference>
<accession>A0A7S4SJ82</accession>
<gene>
    <name evidence="1" type="ORF">DBRI00130_LOCUS35699</name>
</gene>
<evidence type="ECO:0000313" key="1">
    <source>
        <dbReference type="EMBL" id="CAE4646528.1"/>
    </source>
</evidence>
<dbReference type="InterPro" id="IPR036187">
    <property type="entry name" value="DNA_mismatch_repair_MutS_sf"/>
</dbReference>
<proteinExistence type="predicted"/>
<dbReference type="AlphaFoldDB" id="A0A7S4SJ82"/>
<dbReference type="EMBL" id="HBNS01046185">
    <property type="protein sequence ID" value="CAE4646528.1"/>
    <property type="molecule type" value="Transcribed_RNA"/>
</dbReference>
<reference evidence="1" key="1">
    <citation type="submission" date="2021-01" db="EMBL/GenBank/DDBJ databases">
        <authorList>
            <person name="Corre E."/>
            <person name="Pelletier E."/>
            <person name="Niang G."/>
            <person name="Scheremetjew M."/>
            <person name="Finn R."/>
            <person name="Kale V."/>
            <person name="Holt S."/>
            <person name="Cochrane G."/>
            <person name="Meng A."/>
            <person name="Brown T."/>
            <person name="Cohen L."/>
        </authorList>
    </citation>
    <scope>NUCLEOTIDE SEQUENCE</scope>
    <source>
        <strain evidence="1">GSO104</strain>
    </source>
</reference>
<name>A0A7S4SJ82_9STRA</name>
<sequence>MKEWMLQPLLDPVILNQRYDGIDLFLHPECCNGGVSNGTNVGVLLNLMSRVGAVDKILLRMQKCVASPQDFLVLLRTLSAAVTLCATLGKDIRDKMLKIDTDKNEEERRMCEDRETTADAQGEQGGSCDCSTFGGRGGSGCNTASTRTKHCVAFLDDILEQCSTPTL</sequence>
<evidence type="ECO:0008006" key="2">
    <source>
        <dbReference type="Google" id="ProtNLM"/>
    </source>
</evidence>
<organism evidence="1">
    <name type="scientific">Ditylum brightwellii</name>
    <dbReference type="NCBI Taxonomy" id="49249"/>
    <lineage>
        <taxon>Eukaryota</taxon>
        <taxon>Sar</taxon>
        <taxon>Stramenopiles</taxon>
        <taxon>Ochrophyta</taxon>
        <taxon>Bacillariophyta</taxon>
        <taxon>Mediophyceae</taxon>
        <taxon>Lithodesmiophycidae</taxon>
        <taxon>Lithodesmiales</taxon>
        <taxon>Lithodesmiaceae</taxon>
        <taxon>Ditylum</taxon>
    </lineage>
</organism>
<protein>
    <recommendedName>
        <fullName evidence="2">DNA mismatch repair protein MutS core domain-containing protein</fullName>
    </recommendedName>
</protein>